<feature type="transmembrane region" description="Helical" evidence="1">
    <location>
        <begin position="20"/>
        <end position="42"/>
    </location>
</feature>
<gene>
    <name evidence="2" type="ORF">C0Q70_12693</name>
</gene>
<sequence length="131" mass="14759">MSVLSRQQTPYSSSPALIGPIVGGIVAAVVIVIIACLLAIFIRRQRRHLKMIEEPPHLTPPTDNHGYEDVHIRSSNEETATTQLREADMYENTQRLADQTYDTPGRDMMNISTQIFRHVEHHQASIIDVSV</sequence>
<name>A0A2T7P287_POMCA</name>
<keyword evidence="1" id="KW-0472">Membrane</keyword>
<evidence type="ECO:0000313" key="2">
    <source>
        <dbReference type="EMBL" id="PVD27531.1"/>
    </source>
</evidence>
<dbReference type="Proteomes" id="UP000245119">
    <property type="component" value="Linkage Group LG7"/>
</dbReference>
<evidence type="ECO:0000256" key="1">
    <source>
        <dbReference type="SAM" id="Phobius"/>
    </source>
</evidence>
<comment type="caution">
    <text evidence="2">The sequence shown here is derived from an EMBL/GenBank/DDBJ whole genome shotgun (WGS) entry which is preliminary data.</text>
</comment>
<protein>
    <submittedName>
        <fullName evidence="2">Uncharacterized protein</fullName>
    </submittedName>
</protein>
<accession>A0A2T7P287</accession>
<proteinExistence type="predicted"/>
<keyword evidence="1" id="KW-0812">Transmembrane</keyword>
<organism evidence="2 3">
    <name type="scientific">Pomacea canaliculata</name>
    <name type="common">Golden apple snail</name>
    <dbReference type="NCBI Taxonomy" id="400727"/>
    <lineage>
        <taxon>Eukaryota</taxon>
        <taxon>Metazoa</taxon>
        <taxon>Spiralia</taxon>
        <taxon>Lophotrochozoa</taxon>
        <taxon>Mollusca</taxon>
        <taxon>Gastropoda</taxon>
        <taxon>Caenogastropoda</taxon>
        <taxon>Architaenioglossa</taxon>
        <taxon>Ampullarioidea</taxon>
        <taxon>Ampullariidae</taxon>
        <taxon>Pomacea</taxon>
    </lineage>
</organism>
<dbReference type="EMBL" id="PZQS01000007">
    <property type="protein sequence ID" value="PVD27531.1"/>
    <property type="molecule type" value="Genomic_DNA"/>
</dbReference>
<keyword evidence="1" id="KW-1133">Transmembrane helix</keyword>
<reference evidence="2 3" key="1">
    <citation type="submission" date="2018-04" db="EMBL/GenBank/DDBJ databases">
        <title>The genome of golden apple snail Pomacea canaliculata provides insight into stress tolerance and invasive adaptation.</title>
        <authorList>
            <person name="Liu C."/>
            <person name="Liu B."/>
            <person name="Ren Y."/>
            <person name="Zhang Y."/>
            <person name="Wang H."/>
            <person name="Li S."/>
            <person name="Jiang F."/>
            <person name="Yin L."/>
            <person name="Zhang G."/>
            <person name="Qian W."/>
            <person name="Fan W."/>
        </authorList>
    </citation>
    <scope>NUCLEOTIDE SEQUENCE [LARGE SCALE GENOMIC DNA]</scope>
    <source>
        <strain evidence="2">SZHN2017</strain>
        <tissue evidence="2">Muscle</tissue>
    </source>
</reference>
<dbReference type="AlphaFoldDB" id="A0A2T7P287"/>
<keyword evidence="3" id="KW-1185">Reference proteome</keyword>
<evidence type="ECO:0000313" key="3">
    <source>
        <dbReference type="Proteomes" id="UP000245119"/>
    </source>
</evidence>